<reference evidence="1 2" key="1">
    <citation type="journal article" date="2019" name="Nat. Med.">
        <title>A library of human gut bacterial isolates paired with longitudinal multiomics data enables mechanistic microbiome research.</title>
        <authorList>
            <person name="Poyet M."/>
            <person name="Groussin M."/>
            <person name="Gibbons S.M."/>
            <person name="Avila-Pacheco J."/>
            <person name="Jiang X."/>
            <person name="Kearney S.M."/>
            <person name="Perrotta A.R."/>
            <person name="Berdy B."/>
            <person name="Zhao S."/>
            <person name="Lieberman T.D."/>
            <person name="Swanson P.K."/>
            <person name="Smith M."/>
            <person name="Roesemann S."/>
            <person name="Alexander J.E."/>
            <person name="Rich S.A."/>
            <person name="Livny J."/>
            <person name="Vlamakis H."/>
            <person name="Clish C."/>
            <person name="Bullock K."/>
            <person name="Deik A."/>
            <person name="Scott J."/>
            <person name="Pierce K.A."/>
            <person name="Xavier R.J."/>
            <person name="Alm E.J."/>
        </authorList>
    </citation>
    <scope>NUCLEOTIDE SEQUENCE [LARGE SCALE GENOMIC DNA]</scope>
    <source>
        <strain evidence="1 2">BIOML-A12</strain>
    </source>
</reference>
<name>A0A6L8XXJ4_9FIRM</name>
<feature type="non-terminal residue" evidence="1">
    <location>
        <position position="1"/>
    </location>
</feature>
<dbReference type="AlphaFoldDB" id="A0A6L8XXJ4"/>
<evidence type="ECO:0000313" key="1">
    <source>
        <dbReference type="EMBL" id="MZS90721.1"/>
    </source>
</evidence>
<dbReference type="Proteomes" id="UP000477156">
    <property type="component" value="Unassembled WGS sequence"/>
</dbReference>
<accession>A0A6L8XXJ4</accession>
<dbReference type="EMBL" id="WWVF01000047">
    <property type="protein sequence ID" value="MZS90721.1"/>
    <property type="molecule type" value="Genomic_DNA"/>
</dbReference>
<gene>
    <name evidence="1" type="ORF">GT712_17060</name>
</gene>
<sequence>GARYFIRELLKPLPATERSLLEAKVPPVKRRTSCVYADLRKLHSEMERLKAA</sequence>
<comment type="caution">
    <text evidence="1">The sequence shown here is derived from an EMBL/GenBank/DDBJ whole genome shotgun (WGS) entry which is preliminary data.</text>
</comment>
<protein>
    <submittedName>
        <fullName evidence="1">Transposase</fullName>
    </submittedName>
</protein>
<organism evidence="1 2">
    <name type="scientific">Blautia wexlerae</name>
    <dbReference type="NCBI Taxonomy" id="418240"/>
    <lineage>
        <taxon>Bacteria</taxon>
        <taxon>Bacillati</taxon>
        <taxon>Bacillota</taxon>
        <taxon>Clostridia</taxon>
        <taxon>Lachnospirales</taxon>
        <taxon>Lachnospiraceae</taxon>
        <taxon>Blautia</taxon>
    </lineage>
</organism>
<proteinExistence type="predicted"/>
<evidence type="ECO:0000313" key="2">
    <source>
        <dbReference type="Proteomes" id="UP000477156"/>
    </source>
</evidence>